<comment type="subcellular location">
    <subcellularLocation>
        <location evidence="1 9">Cell inner membrane</location>
        <topology evidence="1 9">Multi-pass membrane protein</topology>
    </subcellularLocation>
</comment>
<feature type="transmembrane region" description="Helical" evidence="9">
    <location>
        <begin position="968"/>
        <end position="987"/>
    </location>
</feature>
<evidence type="ECO:0000256" key="5">
    <source>
        <dbReference type="ARBA" id="ARBA00022519"/>
    </source>
</evidence>
<keyword evidence="4" id="KW-1003">Cell membrane</keyword>
<protein>
    <recommendedName>
        <fullName evidence="9">Efflux pump membrane transporter</fullName>
    </recommendedName>
</protein>
<dbReference type="SUPFAM" id="SSF82693">
    <property type="entry name" value="Multidrug efflux transporter AcrB pore domain, PN1, PN2, PC1 and PC2 subdomains"/>
    <property type="match status" value="3"/>
</dbReference>
<feature type="transmembrane region" description="Helical" evidence="9">
    <location>
        <begin position="999"/>
        <end position="1026"/>
    </location>
</feature>
<dbReference type="NCBIfam" id="NF000282">
    <property type="entry name" value="RND_permease_1"/>
    <property type="match status" value="1"/>
</dbReference>
<evidence type="ECO:0000256" key="2">
    <source>
        <dbReference type="ARBA" id="ARBA00010942"/>
    </source>
</evidence>
<keyword evidence="6 9" id="KW-0812">Transmembrane</keyword>
<dbReference type="PRINTS" id="PR00702">
    <property type="entry name" value="ACRIFLAVINRP"/>
</dbReference>
<dbReference type="SUPFAM" id="SSF82714">
    <property type="entry name" value="Multidrug efflux transporter AcrB TolC docking domain, DN and DC subdomains"/>
    <property type="match status" value="2"/>
</dbReference>
<keyword evidence="8 9" id="KW-0472">Membrane</keyword>
<evidence type="ECO:0000256" key="7">
    <source>
        <dbReference type="ARBA" id="ARBA00022989"/>
    </source>
</evidence>
<dbReference type="InterPro" id="IPR027463">
    <property type="entry name" value="AcrB_DN_DC_subdom"/>
</dbReference>
<reference evidence="11" key="1">
    <citation type="journal article" date="2019" name="Int. J. Syst. Evol. Microbiol.">
        <title>The Global Catalogue of Microorganisms (GCM) 10K type strain sequencing project: providing services to taxonomists for standard genome sequencing and annotation.</title>
        <authorList>
            <consortium name="The Broad Institute Genomics Platform"/>
            <consortium name="The Broad Institute Genome Sequencing Center for Infectious Disease"/>
            <person name="Wu L."/>
            <person name="Ma J."/>
        </authorList>
    </citation>
    <scope>NUCLEOTIDE SEQUENCE [LARGE SCALE GENOMIC DNA]</scope>
    <source>
        <strain evidence="11">CCUG 63419</strain>
    </source>
</reference>
<dbReference type="Gene3D" id="3.30.70.1440">
    <property type="entry name" value="Multidrug efflux transporter AcrB pore domain"/>
    <property type="match status" value="1"/>
</dbReference>
<name>A0ABW3HD97_9GAMM</name>
<organism evidence="10 11">
    <name type="scientific">Paraperlucidibaca wandonensis</name>
    <dbReference type="NCBI Taxonomy" id="1268273"/>
    <lineage>
        <taxon>Bacteria</taxon>
        <taxon>Pseudomonadati</taxon>
        <taxon>Pseudomonadota</taxon>
        <taxon>Gammaproteobacteria</taxon>
        <taxon>Moraxellales</taxon>
        <taxon>Moraxellaceae</taxon>
        <taxon>Paraperlucidibaca</taxon>
    </lineage>
</organism>
<keyword evidence="3 9" id="KW-0813">Transport</keyword>
<dbReference type="PANTHER" id="PTHR32063">
    <property type="match status" value="1"/>
</dbReference>
<accession>A0ABW3HD97</accession>
<dbReference type="Pfam" id="PF00873">
    <property type="entry name" value="ACR_tran"/>
    <property type="match status" value="1"/>
</dbReference>
<gene>
    <name evidence="10" type="ORF">ACFQ0F_02135</name>
</gene>
<feature type="transmembrane region" description="Helical" evidence="9">
    <location>
        <begin position="366"/>
        <end position="390"/>
    </location>
</feature>
<feature type="transmembrane region" description="Helical" evidence="9">
    <location>
        <begin position="470"/>
        <end position="497"/>
    </location>
</feature>
<evidence type="ECO:0000256" key="6">
    <source>
        <dbReference type="ARBA" id="ARBA00022692"/>
    </source>
</evidence>
<feature type="transmembrane region" description="Helical" evidence="9">
    <location>
        <begin position="340"/>
        <end position="359"/>
    </location>
</feature>
<comment type="caution">
    <text evidence="9">Lacks conserved residue(s) required for the propagation of feature annotation.</text>
</comment>
<dbReference type="Gene3D" id="1.20.1640.10">
    <property type="entry name" value="Multidrug efflux transporter AcrB transmembrane domain"/>
    <property type="match status" value="2"/>
</dbReference>
<keyword evidence="5 9" id="KW-0997">Cell inner membrane</keyword>
<dbReference type="EMBL" id="JBHTIT010000001">
    <property type="protein sequence ID" value="MFD0949197.1"/>
    <property type="molecule type" value="Genomic_DNA"/>
</dbReference>
<dbReference type="RefSeq" id="WP_379068582.1">
    <property type="nucleotide sequence ID" value="NZ_JBHTIT010000001.1"/>
</dbReference>
<feature type="transmembrane region" description="Helical" evidence="9">
    <location>
        <begin position="873"/>
        <end position="890"/>
    </location>
</feature>
<proteinExistence type="inferred from homology"/>
<evidence type="ECO:0000256" key="4">
    <source>
        <dbReference type="ARBA" id="ARBA00022475"/>
    </source>
</evidence>
<dbReference type="InterPro" id="IPR004764">
    <property type="entry name" value="MdtF-like"/>
</dbReference>
<evidence type="ECO:0000256" key="1">
    <source>
        <dbReference type="ARBA" id="ARBA00004429"/>
    </source>
</evidence>
<comment type="caution">
    <text evidence="10">The sequence shown here is derived from an EMBL/GenBank/DDBJ whole genome shotgun (WGS) entry which is preliminary data.</text>
</comment>
<sequence length="1054" mass="113101">MSRFFIDRPIFAWVIAILIMFAGILSIENLPVSQYPSIAPPSISISGSYPGASAKTVEDSVTQVIEQKMQGIDGLSYMSSSSDANGSVNITLSFVSGTDPDIAQVQVQNKLQLALPLLPDEVQRSGLRVAKATRNFLLVVGFVSEDGSMSQYDLGDYVSANLIDPLSRVKGVGDTQLFGAQYAMRIWLDPAKLVSYKLVPADIIAAIQAQNTQVSAGQLGATPSVPGQQLNATITAQSRLKNAEQFRNILLKTQANGATVYLRDVARVELGSESYNTIARFMGKPATGMAIKMATGANALETARLVKERVAELSPFFPAGMKAVFPYDTTPFVKLSIEEVVKTLIEAIILVFLVMFLFLQNFRATLIPTLAVPVVLLGTFGVLAAFGYSINTLTMFAMVLAIGLLVDDAIVVVENVERVMREDGLSPVEATRKSMSQITGALIGIALVLSAVFVPMAFFGGSAGVIYRQFSITIVSAMVLSVIVALVLTPALCATLLKPIHGHEHEAKTGFFGWFNRHFERGSDGYKGIVAGLLKKPKRWLVFYVLIIIGLVALFVKLPTSFLPEEDQGFMYTLIQLPAGATQERTLAVLKQVEHHFLETEKDNIESMFGVVGFSFAGSGQNAGLTFVRFKDWSERTGEGQSVNAVADRARAAFSKIRDGMVFPIVPPAVRELGNAGGFDLQLKDQGGLGHEALIAARNQLLGMAAQSPVIAGARPNGQEDTPEYQLDIDAQKAAALGISLGDINSVLSTAWGGRYVNDFIDRGRVKRVYVQGDAPSRMLPSDLERWFARTKTGEMVPFSAFATAHWGFASPRLERYNGQPSVNIQGSPAPGYSSGEAMDAIEEIIGKLPAGIGFEWTGVSEQERSTSGQAPILYAISLLVVFLCLAALYESWSIPFAVMLVVPLGVVGALLATQLRGLSNDVYFQVGLLTTIGLAAKNAILIVEFAKELQEAGHELMDATLTAARQRLRPILMTSLAFGLGVMPLATSQGAGSGSQHAIGTGVLGGMVSATVLGMFFVPLFFVLVRARFSKQTLVTAKDSSAKPVASDSETPS</sequence>
<dbReference type="Gene3D" id="3.30.2090.10">
    <property type="entry name" value="Multidrug efflux transporter AcrB TolC docking domain, DN and DC subdomains"/>
    <property type="match status" value="2"/>
</dbReference>
<evidence type="ECO:0000256" key="8">
    <source>
        <dbReference type="ARBA" id="ARBA00023136"/>
    </source>
</evidence>
<dbReference type="NCBIfam" id="TIGR00915">
    <property type="entry name" value="2A0602"/>
    <property type="match status" value="1"/>
</dbReference>
<dbReference type="Proteomes" id="UP001597044">
    <property type="component" value="Unassembled WGS sequence"/>
</dbReference>
<feature type="transmembrane region" description="Helical" evidence="9">
    <location>
        <begin position="437"/>
        <end position="458"/>
    </location>
</feature>
<dbReference type="SUPFAM" id="SSF82866">
    <property type="entry name" value="Multidrug efflux transporter AcrB transmembrane domain"/>
    <property type="match status" value="2"/>
</dbReference>
<feature type="transmembrane region" description="Helical" evidence="9">
    <location>
        <begin position="396"/>
        <end position="416"/>
    </location>
</feature>
<comment type="similarity">
    <text evidence="2 9">Belongs to the resistance-nodulation-cell division (RND) (TC 2.A.6) family.</text>
</comment>
<dbReference type="Gene3D" id="3.30.70.1320">
    <property type="entry name" value="Multidrug efflux transporter AcrB pore domain like"/>
    <property type="match status" value="1"/>
</dbReference>
<evidence type="ECO:0000313" key="11">
    <source>
        <dbReference type="Proteomes" id="UP001597044"/>
    </source>
</evidence>
<feature type="transmembrane region" description="Helical" evidence="9">
    <location>
        <begin position="897"/>
        <end position="917"/>
    </location>
</feature>
<dbReference type="Gene3D" id="3.30.70.1430">
    <property type="entry name" value="Multidrug efflux transporter AcrB pore domain"/>
    <property type="match status" value="2"/>
</dbReference>
<feature type="transmembrane region" description="Helical" evidence="9">
    <location>
        <begin position="923"/>
        <end position="947"/>
    </location>
</feature>
<dbReference type="PANTHER" id="PTHR32063:SF13">
    <property type="entry name" value="MULTIDRUG EFFLUX PUMP SUBUNIT ACRB-RELATED"/>
    <property type="match status" value="1"/>
</dbReference>
<keyword evidence="11" id="KW-1185">Reference proteome</keyword>
<keyword evidence="7 9" id="KW-1133">Transmembrane helix</keyword>
<feature type="transmembrane region" description="Helical" evidence="9">
    <location>
        <begin position="541"/>
        <end position="558"/>
    </location>
</feature>
<evidence type="ECO:0000256" key="9">
    <source>
        <dbReference type="RuleBase" id="RU364070"/>
    </source>
</evidence>
<dbReference type="InterPro" id="IPR001036">
    <property type="entry name" value="Acrflvin-R"/>
</dbReference>
<evidence type="ECO:0000256" key="3">
    <source>
        <dbReference type="ARBA" id="ARBA00022448"/>
    </source>
</evidence>
<evidence type="ECO:0000313" key="10">
    <source>
        <dbReference type="EMBL" id="MFD0949197.1"/>
    </source>
</evidence>